<keyword evidence="2" id="KW-1185">Reference proteome</keyword>
<evidence type="ECO:0000313" key="2">
    <source>
        <dbReference type="Proteomes" id="UP000887565"/>
    </source>
</evidence>
<feature type="compositionally biased region" description="Polar residues" evidence="1">
    <location>
        <begin position="1"/>
        <end position="10"/>
    </location>
</feature>
<accession>A0A915L152</accession>
<feature type="compositionally biased region" description="Acidic residues" evidence="1">
    <location>
        <begin position="15"/>
        <end position="24"/>
    </location>
</feature>
<dbReference type="Proteomes" id="UP000887565">
    <property type="component" value="Unplaced"/>
</dbReference>
<reference evidence="3" key="1">
    <citation type="submission" date="2022-11" db="UniProtKB">
        <authorList>
            <consortium name="WormBaseParasite"/>
        </authorList>
    </citation>
    <scope>IDENTIFICATION</scope>
</reference>
<dbReference type="AlphaFoldDB" id="A0A915L152"/>
<sequence length="162" mass="18214">MPTLGPSSLTAAPPLDDDLGADDDEGAGNLGLDFANITVRSRSYKEFDEDTMAGITTSRRRRLLKTQHENQQSKAFTYRHDFVLTMPNTALVKTEEAFREICVDRRSDGWPKSPRTMILLSENQSNYGQPCHKWHISGRFRDNVSSRSVLVRRPASELGALC</sequence>
<dbReference type="WBParaSite" id="nRc.2.0.1.t44201-RA">
    <property type="protein sequence ID" value="nRc.2.0.1.t44201-RA"/>
    <property type="gene ID" value="nRc.2.0.1.g44201"/>
</dbReference>
<protein>
    <submittedName>
        <fullName evidence="3">Uncharacterized protein</fullName>
    </submittedName>
</protein>
<evidence type="ECO:0000256" key="1">
    <source>
        <dbReference type="SAM" id="MobiDB-lite"/>
    </source>
</evidence>
<evidence type="ECO:0000313" key="3">
    <source>
        <dbReference type="WBParaSite" id="nRc.2.0.1.t44201-RA"/>
    </source>
</evidence>
<proteinExistence type="predicted"/>
<name>A0A915L152_ROMCU</name>
<organism evidence="2 3">
    <name type="scientific">Romanomermis culicivorax</name>
    <name type="common">Nematode worm</name>
    <dbReference type="NCBI Taxonomy" id="13658"/>
    <lineage>
        <taxon>Eukaryota</taxon>
        <taxon>Metazoa</taxon>
        <taxon>Ecdysozoa</taxon>
        <taxon>Nematoda</taxon>
        <taxon>Enoplea</taxon>
        <taxon>Dorylaimia</taxon>
        <taxon>Mermithida</taxon>
        <taxon>Mermithoidea</taxon>
        <taxon>Mermithidae</taxon>
        <taxon>Romanomermis</taxon>
    </lineage>
</organism>
<feature type="region of interest" description="Disordered" evidence="1">
    <location>
        <begin position="1"/>
        <end position="24"/>
    </location>
</feature>